<evidence type="ECO:0000313" key="3">
    <source>
        <dbReference type="EMBL" id="PZG57128.1"/>
    </source>
</evidence>
<protein>
    <recommendedName>
        <fullName evidence="5">Secreted protein</fullName>
    </recommendedName>
</protein>
<evidence type="ECO:0000256" key="2">
    <source>
        <dbReference type="SAM" id="SignalP"/>
    </source>
</evidence>
<dbReference type="EMBL" id="POUA01000001">
    <property type="protein sequence ID" value="PZG57128.1"/>
    <property type="molecule type" value="Genomic_DNA"/>
</dbReference>
<dbReference type="RefSeq" id="WP_111164998.1">
    <property type="nucleotide sequence ID" value="NZ_POUA01000001.1"/>
</dbReference>
<dbReference type="AlphaFoldDB" id="A0A2W2I4U5"/>
<keyword evidence="4" id="KW-1185">Reference proteome</keyword>
<name>A0A2W2I4U5_9ACTN</name>
<feature type="signal peptide" evidence="2">
    <location>
        <begin position="1"/>
        <end position="24"/>
    </location>
</feature>
<organism evidence="3 4">
    <name type="scientific">Spongiactinospora gelatinilytica</name>
    <dbReference type="NCBI Taxonomy" id="2666298"/>
    <lineage>
        <taxon>Bacteria</taxon>
        <taxon>Bacillati</taxon>
        <taxon>Actinomycetota</taxon>
        <taxon>Actinomycetes</taxon>
        <taxon>Streptosporangiales</taxon>
        <taxon>Streptosporangiaceae</taxon>
        <taxon>Spongiactinospora</taxon>
    </lineage>
</organism>
<accession>A0A2W2I4U5</accession>
<proteinExistence type="predicted"/>
<comment type="caution">
    <text evidence="3">The sequence shown here is derived from an EMBL/GenBank/DDBJ whole genome shotgun (WGS) entry which is preliminary data.</text>
</comment>
<sequence length="102" mass="10443">MYRTIVRRLAVGFVTGAAAVSAFALPAVASADPWDDGPGSDQIEQEARTHGEGCVDGSGAKQPIGATRTSTLSQGRLVNQRCGAGLLGGIDWIDDSSSARPA</sequence>
<feature type="chain" id="PRO_5038851690" description="Secreted protein" evidence="2">
    <location>
        <begin position="25"/>
        <end position="102"/>
    </location>
</feature>
<reference evidence="3 4" key="1">
    <citation type="submission" date="2018-01" db="EMBL/GenBank/DDBJ databases">
        <title>Draft genome sequence of Sphaerisporangium sp. 7K107.</title>
        <authorList>
            <person name="Sahin N."/>
            <person name="Saygin H."/>
            <person name="Ay H."/>
        </authorList>
    </citation>
    <scope>NUCLEOTIDE SEQUENCE [LARGE SCALE GENOMIC DNA]</scope>
    <source>
        <strain evidence="3 4">7K107</strain>
    </source>
</reference>
<gene>
    <name evidence="3" type="ORF">C1I98_00210</name>
</gene>
<keyword evidence="2" id="KW-0732">Signal</keyword>
<evidence type="ECO:0008006" key="5">
    <source>
        <dbReference type="Google" id="ProtNLM"/>
    </source>
</evidence>
<evidence type="ECO:0000256" key="1">
    <source>
        <dbReference type="SAM" id="MobiDB-lite"/>
    </source>
</evidence>
<evidence type="ECO:0000313" key="4">
    <source>
        <dbReference type="Proteomes" id="UP000248544"/>
    </source>
</evidence>
<dbReference type="Proteomes" id="UP000248544">
    <property type="component" value="Unassembled WGS sequence"/>
</dbReference>
<feature type="region of interest" description="Disordered" evidence="1">
    <location>
        <begin position="31"/>
        <end position="65"/>
    </location>
</feature>